<dbReference type="GO" id="GO:0000981">
    <property type="term" value="F:DNA-binding transcription factor activity, RNA polymerase II-specific"/>
    <property type="evidence" value="ECO:0007669"/>
    <property type="project" value="InterPro"/>
</dbReference>
<keyword evidence="5" id="KW-0539">Nucleus</keyword>
<dbReference type="GO" id="GO:0005634">
    <property type="term" value="C:nucleus"/>
    <property type="evidence" value="ECO:0007669"/>
    <property type="project" value="UniProtKB-SubCell"/>
</dbReference>
<dbReference type="AlphaFoldDB" id="A0A5C3MGJ5"/>
<dbReference type="PROSITE" id="PS00463">
    <property type="entry name" value="ZN2_CY6_FUNGAL_1"/>
    <property type="match status" value="1"/>
</dbReference>
<comment type="subcellular location">
    <subcellularLocation>
        <location evidence="1">Nucleus</location>
    </subcellularLocation>
</comment>
<dbReference type="Proteomes" id="UP000308652">
    <property type="component" value="Unassembled WGS sequence"/>
</dbReference>
<dbReference type="InterPro" id="IPR001138">
    <property type="entry name" value="Zn2Cys6_DnaBD"/>
</dbReference>
<dbReference type="InterPro" id="IPR050815">
    <property type="entry name" value="TF_fung"/>
</dbReference>
<feature type="region of interest" description="Disordered" evidence="6">
    <location>
        <begin position="246"/>
        <end position="340"/>
    </location>
</feature>
<dbReference type="GO" id="GO:0008270">
    <property type="term" value="F:zinc ion binding"/>
    <property type="evidence" value="ECO:0007669"/>
    <property type="project" value="InterPro"/>
</dbReference>
<accession>A0A5C3MGJ5</accession>
<dbReference type="PROSITE" id="PS50048">
    <property type="entry name" value="ZN2_CY6_FUNGAL_2"/>
    <property type="match status" value="1"/>
</dbReference>
<reference evidence="8 9" key="1">
    <citation type="journal article" date="2019" name="Nat. Ecol. Evol.">
        <title>Megaphylogeny resolves global patterns of mushroom evolution.</title>
        <authorList>
            <person name="Varga T."/>
            <person name="Krizsan K."/>
            <person name="Foldi C."/>
            <person name="Dima B."/>
            <person name="Sanchez-Garcia M."/>
            <person name="Sanchez-Ramirez S."/>
            <person name="Szollosi G.J."/>
            <person name="Szarkandi J.G."/>
            <person name="Papp V."/>
            <person name="Albert L."/>
            <person name="Andreopoulos W."/>
            <person name="Angelini C."/>
            <person name="Antonin V."/>
            <person name="Barry K.W."/>
            <person name="Bougher N.L."/>
            <person name="Buchanan P."/>
            <person name="Buyck B."/>
            <person name="Bense V."/>
            <person name="Catcheside P."/>
            <person name="Chovatia M."/>
            <person name="Cooper J."/>
            <person name="Damon W."/>
            <person name="Desjardin D."/>
            <person name="Finy P."/>
            <person name="Geml J."/>
            <person name="Haridas S."/>
            <person name="Hughes K."/>
            <person name="Justo A."/>
            <person name="Karasinski D."/>
            <person name="Kautmanova I."/>
            <person name="Kiss B."/>
            <person name="Kocsube S."/>
            <person name="Kotiranta H."/>
            <person name="LaButti K.M."/>
            <person name="Lechner B.E."/>
            <person name="Liimatainen K."/>
            <person name="Lipzen A."/>
            <person name="Lukacs Z."/>
            <person name="Mihaltcheva S."/>
            <person name="Morgado L.N."/>
            <person name="Niskanen T."/>
            <person name="Noordeloos M.E."/>
            <person name="Ohm R.A."/>
            <person name="Ortiz-Santana B."/>
            <person name="Ovrebo C."/>
            <person name="Racz N."/>
            <person name="Riley R."/>
            <person name="Savchenko A."/>
            <person name="Shiryaev A."/>
            <person name="Soop K."/>
            <person name="Spirin V."/>
            <person name="Szebenyi C."/>
            <person name="Tomsovsky M."/>
            <person name="Tulloss R.E."/>
            <person name="Uehling J."/>
            <person name="Grigoriev I.V."/>
            <person name="Vagvolgyi C."/>
            <person name="Papp T."/>
            <person name="Martin F.M."/>
            <person name="Miettinen O."/>
            <person name="Hibbett D.S."/>
            <person name="Nagy L.G."/>
        </authorList>
    </citation>
    <scope>NUCLEOTIDE SEQUENCE [LARGE SCALE GENOMIC DNA]</scope>
    <source>
        <strain evidence="8 9">CBS 166.37</strain>
    </source>
</reference>
<sequence>MVASVNSDLYSPFQQHIMHEEGPQSSEEGSGLHSPVYSPYAPPHGDNFRYQQPDHLDVHHSAAAILAPQFDYTHSLNNIQQPPILDTRLELPSPPPSARHVTFPSHPYSLPPRNQLGLDFPVQTSVHSRIPHTAHGGGPNVDFRYNSASERRLPGGPSHDHSYPRPGSNSAAMPMDSDHRQPLVNNAERVEPSVAGVASTSRESRKEISSVVIACRQCRGRKIRCDSTRPVCNNCVRRSNVCEYDAQPKRRGPDKRPGTRQRSCKKRPADGSAPPPPKRKRTTAERSSEARESAPSNKVKENMASDLTRSPSLSRHSDRSQDSNNLQQSHNAPPNAPLDLRISTDPALLKQELSPTYRRHPTYGYEQGYVKSSFPRQLDVNTFQSPNTPHTKFPGPTSPAVETGQRLWWDKILGHYAKLETVVNNITFLIDNTGHLLSFINVDFLVKRLWDDEARHRIQPSFILAGLALAQLMKSSCLEEGPKGGLSRAMALKNEAQAAFRESYTSGWIDATLAEAALILAIFESSAYPGYSYEAAGEALVNLDNVIRAIQLTTIDANDSDVSQYPQDSVPSIIIDEGPEDPLYPASDRKCTCLPPDAISPADPYSNRPYSLPWDPSWTADEIRNEEIRRLCWSALSLVSNYSAQCAAFNRPPPRLHLNEPSNYVLLFPGEVTDRVSMCYRGSDSPSPKESVWALYCRSMLLWNFCNRFRDETMNLEDKAENASEAWVEAQAIYDSLNMHNCNLDTTLIYMCREYIYNTRLLVTQALRSLQGIDSGPRTTPGPIFKRAQAEDWLYYQQQVIERVNATIHHLTGPEGYQLTRRPFRASWFLNQLAICIILWTHDQTLIDALKLAKMIMPAVDVMNVLWPCTANINQSEALRKQVGDACAIVGIDPPFPPSYTLPSCLT</sequence>
<keyword evidence="4" id="KW-0804">Transcription</keyword>
<evidence type="ECO:0000313" key="8">
    <source>
        <dbReference type="EMBL" id="TFK44027.1"/>
    </source>
</evidence>
<protein>
    <recommendedName>
        <fullName evidence="7">Zn(2)-C6 fungal-type domain-containing protein</fullName>
    </recommendedName>
</protein>
<evidence type="ECO:0000259" key="7">
    <source>
        <dbReference type="PROSITE" id="PS50048"/>
    </source>
</evidence>
<organism evidence="8 9">
    <name type="scientific">Crucibulum laeve</name>
    <dbReference type="NCBI Taxonomy" id="68775"/>
    <lineage>
        <taxon>Eukaryota</taxon>
        <taxon>Fungi</taxon>
        <taxon>Dikarya</taxon>
        <taxon>Basidiomycota</taxon>
        <taxon>Agaricomycotina</taxon>
        <taxon>Agaricomycetes</taxon>
        <taxon>Agaricomycetidae</taxon>
        <taxon>Agaricales</taxon>
        <taxon>Agaricineae</taxon>
        <taxon>Nidulariaceae</taxon>
        <taxon>Crucibulum</taxon>
    </lineage>
</organism>
<dbReference type="STRING" id="68775.A0A5C3MGJ5"/>
<dbReference type="OrthoDB" id="10261408at2759"/>
<dbReference type="PANTHER" id="PTHR47338:SF5">
    <property type="entry name" value="ZN(II)2CYS6 TRANSCRIPTION FACTOR (EUROFUNG)"/>
    <property type="match status" value="1"/>
</dbReference>
<feature type="region of interest" description="Disordered" evidence="6">
    <location>
        <begin position="130"/>
        <end position="209"/>
    </location>
</feature>
<keyword evidence="2" id="KW-0479">Metal-binding</keyword>
<dbReference type="InterPro" id="IPR036864">
    <property type="entry name" value="Zn2-C6_fun-type_DNA-bd_sf"/>
</dbReference>
<feature type="domain" description="Zn(2)-C6 fungal-type" evidence="7">
    <location>
        <begin position="214"/>
        <end position="244"/>
    </location>
</feature>
<evidence type="ECO:0000256" key="6">
    <source>
        <dbReference type="SAM" id="MobiDB-lite"/>
    </source>
</evidence>
<feature type="compositionally biased region" description="Basic and acidic residues" evidence="6">
    <location>
        <begin position="282"/>
        <end position="303"/>
    </location>
</feature>
<feature type="region of interest" description="Disordered" evidence="6">
    <location>
        <begin position="18"/>
        <end position="49"/>
    </location>
</feature>
<evidence type="ECO:0000313" key="9">
    <source>
        <dbReference type="Proteomes" id="UP000308652"/>
    </source>
</evidence>
<evidence type="ECO:0000256" key="3">
    <source>
        <dbReference type="ARBA" id="ARBA00023015"/>
    </source>
</evidence>
<feature type="compositionally biased region" description="Basic residues" evidence="6">
    <location>
        <begin position="249"/>
        <end position="266"/>
    </location>
</feature>
<evidence type="ECO:0000256" key="2">
    <source>
        <dbReference type="ARBA" id="ARBA00022723"/>
    </source>
</evidence>
<evidence type="ECO:0000256" key="4">
    <source>
        <dbReference type="ARBA" id="ARBA00023163"/>
    </source>
</evidence>
<keyword evidence="9" id="KW-1185">Reference proteome</keyword>
<dbReference type="Gene3D" id="4.10.240.10">
    <property type="entry name" value="Zn(2)-C6 fungal-type DNA-binding domain"/>
    <property type="match status" value="1"/>
</dbReference>
<dbReference type="SMART" id="SM00066">
    <property type="entry name" value="GAL4"/>
    <property type="match status" value="1"/>
</dbReference>
<dbReference type="PANTHER" id="PTHR47338">
    <property type="entry name" value="ZN(II)2CYS6 TRANSCRIPTION FACTOR (EUROFUNG)-RELATED"/>
    <property type="match status" value="1"/>
</dbReference>
<evidence type="ECO:0000256" key="5">
    <source>
        <dbReference type="ARBA" id="ARBA00023242"/>
    </source>
</evidence>
<feature type="compositionally biased region" description="Polar residues" evidence="6">
    <location>
        <begin position="305"/>
        <end position="314"/>
    </location>
</feature>
<proteinExistence type="predicted"/>
<keyword evidence="3" id="KW-0805">Transcription regulation</keyword>
<dbReference type="CDD" id="cd00067">
    <property type="entry name" value="GAL4"/>
    <property type="match status" value="1"/>
</dbReference>
<name>A0A5C3MGJ5_9AGAR</name>
<feature type="compositionally biased region" description="Polar residues" evidence="6">
    <location>
        <begin position="322"/>
        <end position="332"/>
    </location>
</feature>
<evidence type="ECO:0000256" key="1">
    <source>
        <dbReference type="ARBA" id="ARBA00004123"/>
    </source>
</evidence>
<gene>
    <name evidence="8" type="ORF">BDQ12DRAFT_717221</name>
</gene>
<dbReference type="EMBL" id="ML213590">
    <property type="protein sequence ID" value="TFK44027.1"/>
    <property type="molecule type" value="Genomic_DNA"/>
</dbReference>
<dbReference type="Pfam" id="PF00172">
    <property type="entry name" value="Zn_clus"/>
    <property type="match status" value="1"/>
</dbReference>
<dbReference type="SUPFAM" id="SSF57701">
    <property type="entry name" value="Zn2/Cys6 DNA-binding domain"/>
    <property type="match status" value="1"/>
</dbReference>
<feature type="compositionally biased region" description="Basic and acidic residues" evidence="6">
    <location>
        <begin position="149"/>
        <end position="163"/>
    </location>
</feature>